<evidence type="ECO:0000313" key="2">
    <source>
        <dbReference type="EMBL" id="MBO1926334.1"/>
    </source>
</evidence>
<keyword evidence="1" id="KW-0812">Transmembrane</keyword>
<accession>A0ABS3Q307</accession>
<dbReference type="RefSeq" id="WP_208147141.1">
    <property type="nucleotide sequence ID" value="NZ_JAGETV010000002.1"/>
</dbReference>
<reference evidence="2 3" key="1">
    <citation type="submission" date="2021-03" db="EMBL/GenBank/DDBJ databases">
        <title>Thiomicrorhabdus sp.nov.,novel sulfur-oxidizing bacteria isolated from coastal sediment.</title>
        <authorList>
            <person name="Liu X."/>
        </authorList>
    </citation>
    <scope>NUCLEOTIDE SEQUENCE [LARGE SCALE GENOMIC DNA]</scope>
    <source>
        <strain evidence="2 3">6S2-11</strain>
    </source>
</reference>
<organism evidence="2 3">
    <name type="scientific">Thiomicrorhabdus marina</name>
    <dbReference type="NCBI Taxonomy" id="2818442"/>
    <lineage>
        <taxon>Bacteria</taxon>
        <taxon>Pseudomonadati</taxon>
        <taxon>Pseudomonadota</taxon>
        <taxon>Gammaproteobacteria</taxon>
        <taxon>Thiotrichales</taxon>
        <taxon>Piscirickettsiaceae</taxon>
        <taxon>Thiomicrorhabdus</taxon>
    </lineage>
</organism>
<keyword evidence="3" id="KW-1185">Reference proteome</keyword>
<evidence type="ECO:0000313" key="3">
    <source>
        <dbReference type="Proteomes" id="UP000664835"/>
    </source>
</evidence>
<keyword evidence="1" id="KW-1133">Transmembrane helix</keyword>
<evidence type="ECO:0008006" key="4">
    <source>
        <dbReference type="Google" id="ProtNLM"/>
    </source>
</evidence>
<protein>
    <recommendedName>
        <fullName evidence="4">VanZ-like domain-containing protein</fullName>
    </recommendedName>
</protein>
<evidence type="ECO:0000256" key="1">
    <source>
        <dbReference type="SAM" id="Phobius"/>
    </source>
</evidence>
<dbReference type="Proteomes" id="UP000664835">
    <property type="component" value="Unassembled WGS sequence"/>
</dbReference>
<feature type="transmembrane region" description="Helical" evidence="1">
    <location>
        <begin position="65"/>
        <end position="84"/>
    </location>
</feature>
<feature type="transmembrane region" description="Helical" evidence="1">
    <location>
        <begin position="41"/>
        <end position="58"/>
    </location>
</feature>
<comment type="caution">
    <text evidence="2">The sequence shown here is derived from an EMBL/GenBank/DDBJ whole genome shotgun (WGS) entry which is preliminary data.</text>
</comment>
<dbReference type="EMBL" id="JAGETV010000002">
    <property type="protein sequence ID" value="MBO1926334.1"/>
    <property type="molecule type" value="Genomic_DNA"/>
</dbReference>
<proteinExistence type="predicted"/>
<keyword evidence="1" id="KW-0472">Membrane</keyword>
<sequence length="120" mass="13983">MVLRVVIFLAVLSILLWGMFRAESPPELWQGAFYGISSDKFLHFFALLIFSVSAYFVFQLKQRWILWASLFIVAGVLEFLQNHFQPSRQFSYLDMAANVFGVFVVFMCCQLRALAAKWNR</sequence>
<feature type="transmembrane region" description="Helical" evidence="1">
    <location>
        <begin position="96"/>
        <end position="115"/>
    </location>
</feature>
<name>A0ABS3Q307_9GAMM</name>
<gene>
    <name evidence="2" type="ORF">J3998_01985</name>
</gene>